<evidence type="ECO:0000256" key="5">
    <source>
        <dbReference type="ARBA" id="ARBA00023163"/>
    </source>
</evidence>
<feature type="region of interest" description="Disordered" evidence="8">
    <location>
        <begin position="68"/>
        <end position="137"/>
    </location>
</feature>
<evidence type="ECO:0000256" key="7">
    <source>
        <dbReference type="RuleBase" id="RU367160"/>
    </source>
</evidence>
<keyword evidence="4 7" id="KW-0238">DNA-binding</keyword>
<gene>
    <name evidence="9" type="ORF">MUK42_23514</name>
</gene>
<dbReference type="Proteomes" id="UP001055439">
    <property type="component" value="Chromosome 6"/>
</dbReference>
<organism evidence="9 10">
    <name type="scientific">Musa troglodytarum</name>
    <name type="common">fe'i banana</name>
    <dbReference type="NCBI Taxonomy" id="320322"/>
    <lineage>
        <taxon>Eukaryota</taxon>
        <taxon>Viridiplantae</taxon>
        <taxon>Streptophyta</taxon>
        <taxon>Embryophyta</taxon>
        <taxon>Tracheophyta</taxon>
        <taxon>Spermatophyta</taxon>
        <taxon>Magnoliopsida</taxon>
        <taxon>Liliopsida</taxon>
        <taxon>Zingiberales</taxon>
        <taxon>Musaceae</taxon>
        <taxon>Musa</taxon>
    </lineage>
</organism>
<dbReference type="PANTHER" id="PTHR31421:SF22">
    <property type="entry name" value="PROTEIN BASIC PENTACYSTEINE3"/>
    <property type="match status" value="1"/>
</dbReference>
<evidence type="ECO:0000256" key="1">
    <source>
        <dbReference type="ARBA" id="ARBA00004123"/>
    </source>
</evidence>
<comment type="subcellular location">
    <subcellularLocation>
        <location evidence="1 7">Nucleus</location>
    </subcellularLocation>
</comment>
<dbReference type="AlphaFoldDB" id="A0A9E7GEG5"/>
<keyword evidence="10" id="KW-1185">Reference proteome</keyword>
<evidence type="ECO:0000313" key="9">
    <source>
        <dbReference type="EMBL" id="URE12990.1"/>
    </source>
</evidence>
<comment type="similarity">
    <text evidence="2 7">Belongs to the BBR/BPC family.</text>
</comment>
<evidence type="ECO:0000256" key="4">
    <source>
        <dbReference type="ARBA" id="ARBA00023125"/>
    </source>
</evidence>
<keyword evidence="5 7" id="KW-0804">Transcription</keyword>
<evidence type="ECO:0000313" key="10">
    <source>
        <dbReference type="Proteomes" id="UP001055439"/>
    </source>
</evidence>
<feature type="compositionally biased region" description="Basic and acidic residues" evidence="8">
    <location>
        <begin position="92"/>
        <end position="113"/>
    </location>
</feature>
<reference evidence="9" key="1">
    <citation type="submission" date="2022-05" db="EMBL/GenBank/DDBJ databases">
        <title>The Musa troglodytarum L. genome provides insights into the mechanism of non-climacteric behaviour and enrichment of carotenoids.</title>
        <authorList>
            <person name="Wang J."/>
        </authorList>
    </citation>
    <scope>NUCLEOTIDE SEQUENCE</scope>
    <source>
        <tissue evidence="9">Leaf</tissue>
    </source>
</reference>
<evidence type="ECO:0000256" key="6">
    <source>
        <dbReference type="ARBA" id="ARBA00023242"/>
    </source>
</evidence>
<name>A0A9E7GEG5_9LILI</name>
<dbReference type="EMBL" id="CP097508">
    <property type="protein sequence ID" value="URE12990.1"/>
    <property type="molecule type" value="Genomic_DNA"/>
</dbReference>
<dbReference type="GO" id="GO:0003700">
    <property type="term" value="F:DNA-binding transcription factor activity"/>
    <property type="evidence" value="ECO:0007669"/>
    <property type="project" value="UniProtKB-UniRule"/>
</dbReference>
<comment type="function">
    <text evidence="7">Transcriptional regulator that specifically binds to GA-rich elements (GAGA-repeats) present in regulatory sequences of genes involved in developmental processes.</text>
</comment>
<proteinExistence type="inferred from homology"/>
<keyword evidence="6 7" id="KW-0539">Nucleus</keyword>
<sequence length="231" mass="25747">MKGNLGLRLMPSVMERDAKPLLSSGGFVRRHCGIPEPSVPPNFVRDGWIHHNNDNDKTFHILPANHQHHPGYGVIPDPPTGHNLQMLQHPEPQPKHDKVSTMEANGARDESPLKKRSRGRPQKSPKPKKPKKAVAPRIPTPVCSCTGKPQQCYRWGVGGWQSACCTTSISMHPLPMSTKRRGARIAGRKMSQGAFKKVLEKLAGEGYNLTNPIDLRTFWAKHGTNKYVTIR</sequence>
<dbReference type="Pfam" id="PF06217">
    <property type="entry name" value="GAGA_bind"/>
    <property type="match status" value="2"/>
</dbReference>
<dbReference type="OrthoDB" id="1903765at2759"/>
<feature type="compositionally biased region" description="Basic residues" evidence="8">
    <location>
        <begin position="114"/>
        <end position="134"/>
    </location>
</feature>
<protein>
    <recommendedName>
        <fullName evidence="7">GAGA-binding transcriptional activator</fullName>
    </recommendedName>
</protein>
<keyword evidence="3 7" id="KW-0805">Transcription regulation</keyword>
<dbReference type="SMART" id="SM01226">
    <property type="entry name" value="GAGA_bind"/>
    <property type="match status" value="1"/>
</dbReference>
<evidence type="ECO:0000256" key="3">
    <source>
        <dbReference type="ARBA" id="ARBA00023015"/>
    </source>
</evidence>
<evidence type="ECO:0000256" key="2">
    <source>
        <dbReference type="ARBA" id="ARBA00007911"/>
    </source>
</evidence>
<dbReference type="GO" id="GO:0043565">
    <property type="term" value="F:sequence-specific DNA binding"/>
    <property type="evidence" value="ECO:0007669"/>
    <property type="project" value="TreeGrafter"/>
</dbReference>
<dbReference type="InterPro" id="IPR010409">
    <property type="entry name" value="GAGA-bd_tscrpt_act"/>
</dbReference>
<evidence type="ECO:0000256" key="8">
    <source>
        <dbReference type="SAM" id="MobiDB-lite"/>
    </source>
</evidence>
<accession>A0A9E7GEG5</accession>
<dbReference type="PANTHER" id="PTHR31421">
    <property type="entry name" value="PROTEIN BASIC PENTACYSTEINE3"/>
    <property type="match status" value="1"/>
</dbReference>
<dbReference type="GO" id="GO:0005634">
    <property type="term" value="C:nucleus"/>
    <property type="evidence" value="ECO:0007669"/>
    <property type="project" value="UniProtKB-SubCell"/>
</dbReference>
<dbReference type="GO" id="GO:0009723">
    <property type="term" value="P:response to ethylene"/>
    <property type="evidence" value="ECO:0007669"/>
    <property type="project" value="TreeGrafter"/>
</dbReference>